<dbReference type="PANTHER" id="PTHR30004">
    <property type="entry name" value="4-HYDROXYTHREONINE-4-PHOSPHATE DEHYDROGENASE"/>
    <property type="match status" value="1"/>
</dbReference>
<organism evidence="4 5">
    <name type="scientific">Candidatus Fischerbacteria bacterium RBG_13_37_8</name>
    <dbReference type="NCBI Taxonomy" id="1817863"/>
    <lineage>
        <taxon>Bacteria</taxon>
        <taxon>Candidatus Fischeribacteriota</taxon>
    </lineage>
</organism>
<sequence length="332" mass="36852">MSETIITKNLFITSGDPGGIGAQVIIKALAIFDLPEQWTLWILGDADYYAFLSKKLGIAQFWSTIKKCNKLPLCGSGEKILIDFKNVAEIVLGRTGKNYGRAAGDYLTYAVELYQQGQLHALVTAPISKKSLWSGGYKYAGHTHFLAKETKTNYVTMSMLSKKLKVFFVTDHIAFHSVIKKLTERKIIKTIQRAKDCLEQLEFGRIKIGVCSLNPHAGEEGIFGSEENIISRACYYWKQKGVHISEPLAPEICFRKAIHGDFDGVIAMYHDQGMIPFKLMSGGYGINVTLGLPFVRVSPEHGTAFDIADGADADESSMLNAFYFAVLSKLQK</sequence>
<dbReference type="GO" id="GO:0016491">
    <property type="term" value="F:oxidoreductase activity"/>
    <property type="evidence" value="ECO:0007669"/>
    <property type="project" value="UniProtKB-KW"/>
</dbReference>
<name>A0A1F5VVN9_9BACT</name>
<keyword evidence="1" id="KW-0479">Metal-binding</keyword>
<keyword evidence="3" id="KW-0520">NAD</keyword>
<dbReference type="Pfam" id="PF04166">
    <property type="entry name" value="PdxA"/>
    <property type="match status" value="1"/>
</dbReference>
<evidence type="ECO:0000256" key="3">
    <source>
        <dbReference type="ARBA" id="ARBA00023027"/>
    </source>
</evidence>
<dbReference type="Proteomes" id="UP000178943">
    <property type="component" value="Unassembled WGS sequence"/>
</dbReference>
<proteinExistence type="predicted"/>
<dbReference type="Gene3D" id="3.40.718.10">
    <property type="entry name" value="Isopropylmalate Dehydrogenase"/>
    <property type="match status" value="1"/>
</dbReference>
<comment type="caution">
    <text evidence="4">The sequence shown here is derived from an EMBL/GenBank/DDBJ whole genome shotgun (WGS) entry which is preliminary data.</text>
</comment>
<dbReference type="InterPro" id="IPR005255">
    <property type="entry name" value="PdxA_fam"/>
</dbReference>
<protein>
    <submittedName>
        <fullName evidence="4">4-hydroxythreonine-4-phosphate dehydrogenase PdxA</fullName>
    </submittedName>
</protein>
<evidence type="ECO:0000313" key="4">
    <source>
        <dbReference type="EMBL" id="OGF67479.1"/>
    </source>
</evidence>
<dbReference type="STRING" id="1817863.A2Y62_16230"/>
<keyword evidence="2" id="KW-0560">Oxidoreductase</keyword>
<dbReference type="GO" id="GO:0051287">
    <property type="term" value="F:NAD binding"/>
    <property type="evidence" value="ECO:0007669"/>
    <property type="project" value="InterPro"/>
</dbReference>
<dbReference type="SUPFAM" id="SSF53659">
    <property type="entry name" value="Isocitrate/Isopropylmalate dehydrogenase-like"/>
    <property type="match status" value="1"/>
</dbReference>
<dbReference type="EMBL" id="MFGW01000048">
    <property type="protein sequence ID" value="OGF67479.1"/>
    <property type="molecule type" value="Genomic_DNA"/>
</dbReference>
<dbReference type="NCBIfam" id="TIGR00557">
    <property type="entry name" value="pdxA"/>
    <property type="match status" value="1"/>
</dbReference>
<evidence type="ECO:0000313" key="5">
    <source>
        <dbReference type="Proteomes" id="UP000178943"/>
    </source>
</evidence>
<evidence type="ECO:0000256" key="1">
    <source>
        <dbReference type="ARBA" id="ARBA00022723"/>
    </source>
</evidence>
<dbReference type="PANTHER" id="PTHR30004:SF6">
    <property type="entry name" value="D-THREONATE 4-PHOSPHATE DEHYDROGENASE"/>
    <property type="match status" value="1"/>
</dbReference>
<evidence type="ECO:0000256" key="2">
    <source>
        <dbReference type="ARBA" id="ARBA00023002"/>
    </source>
</evidence>
<gene>
    <name evidence="4" type="ORF">A2Y62_16230</name>
</gene>
<reference evidence="4 5" key="1">
    <citation type="journal article" date="2016" name="Nat. Commun.">
        <title>Thousands of microbial genomes shed light on interconnected biogeochemical processes in an aquifer system.</title>
        <authorList>
            <person name="Anantharaman K."/>
            <person name="Brown C.T."/>
            <person name="Hug L.A."/>
            <person name="Sharon I."/>
            <person name="Castelle C.J."/>
            <person name="Probst A.J."/>
            <person name="Thomas B.C."/>
            <person name="Singh A."/>
            <person name="Wilkins M.J."/>
            <person name="Karaoz U."/>
            <person name="Brodie E.L."/>
            <person name="Williams K.H."/>
            <person name="Hubbard S.S."/>
            <person name="Banfield J.F."/>
        </authorList>
    </citation>
    <scope>NUCLEOTIDE SEQUENCE [LARGE SCALE GENOMIC DNA]</scope>
</reference>
<dbReference type="AlphaFoldDB" id="A0A1F5VVN9"/>
<dbReference type="GO" id="GO:0046872">
    <property type="term" value="F:metal ion binding"/>
    <property type="evidence" value="ECO:0007669"/>
    <property type="project" value="UniProtKB-KW"/>
</dbReference>
<accession>A0A1F5VVN9</accession>